<organism evidence="3 4">
    <name type="scientific">Vitis rotundifolia</name>
    <name type="common">Muscadine grape</name>
    <dbReference type="NCBI Taxonomy" id="103349"/>
    <lineage>
        <taxon>Eukaryota</taxon>
        <taxon>Viridiplantae</taxon>
        <taxon>Streptophyta</taxon>
        <taxon>Embryophyta</taxon>
        <taxon>Tracheophyta</taxon>
        <taxon>Spermatophyta</taxon>
        <taxon>Magnoliopsida</taxon>
        <taxon>eudicotyledons</taxon>
        <taxon>Gunneridae</taxon>
        <taxon>Pentapetalae</taxon>
        <taxon>rosids</taxon>
        <taxon>Vitales</taxon>
        <taxon>Vitaceae</taxon>
        <taxon>Viteae</taxon>
        <taxon>Vitis</taxon>
    </lineage>
</organism>
<dbReference type="AlphaFoldDB" id="A0AA39DHH2"/>
<proteinExistence type="predicted"/>
<sequence>MARLVLKVKISRDGKWIEKHASILAPGDVIGVKLGDIIPVDACLFGGDFLKISQFALMGESFLLTKYSGVGVHSGSACNSSIKDGSSADLSSMDPENHESCKFHAPFTDFGTRKAGTIQLYLHISAETSEKVDAAVALIELLATPVSGNPVAVSTTPITLFITFHTPTYRLSYSHLSMLSIPTFHNPLTHPISIHHFPSPQHTCCSSSLPHPCHHTHAYTYSSILMYA</sequence>
<dbReference type="Gene3D" id="2.70.150.10">
    <property type="entry name" value="Calcium-transporting ATPase, cytoplasmic transduction domain A"/>
    <property type="match status" value="1"/>
</dbReference>
<evidence type="ECO:0000313" key="3">
    <source>
        <dbReference type="EMBL" id="KAJ9683785.1"/>
    </source>
</evidence>
<keyword evidence="4" id="KW-1185">Reference proteome</keyword>
<feature type="domain" description="P-type ATPase A" evidence="2">
    <location>
        <begin position="7"/>
        <end position="78"/>
    </location>
</feature>
<gene>
    <name evidence="3" type="ORF">PVL29_016331</name>
</gene>
<dbReference type="Pfam" id="PF00122">
    <property type="entry name" value="E1-E2_ATPase"/>
    <property type="match status" value="1"/>
</dbReference>
<dbReference type="InterPro" id="IPR059000">
    <property type="entry name" value="ATPase_P-type_domA"/>
</dbReference>
<dbReference type="Proteomes" id="UP001168098">
    <property type="component" value="Unassembled WGS sequence"/>
</dbReference>
<evidence type="ECO:0000256" key="1">
    <source>
        <dbReference type="ARBA" id="ARBA00022842"/>
    </source>
</evidence>
<dbReference type="EMBL" id="JARBHA010000013">
    <property type="protein sequence ID" value="KAJ9683785.1"/>
    <property type="molecule type" value="Genomic_DNA"/>
</dbReference>
<keyword evidence="1" id="KW-0460">Magnesium</keyword>
<protein>
    <recommendedName>
        <fullName evidence="2">P-type ATPase A domain-containing protein</fullName>
    </recommendedName>
</protein>
<dbReference type="PANTHER" id="PTHR42861">
    <property type="entry name" value="CALCIUM-TRANSPORTING ATPASE"/>
    <property type="match status" value="1"/>
</dbReference>
<accession>A0AA39DHH2</accession>
<comment type="caution">
    <text evidence="3">The sequence shown here is derived from an EMBL/GenBank/DDBJ whole genome shotgun (WGS) entry which is preliminary data.</text>
</comment>
<reference evidence="3 4" key="1">
    <citation type="journal article" date="2023" name="BMC Biotechnol.">
        <title>Vitis rotundifolia cv Carlos genome sequencing.</title>
        <authorList>
            <person name="Huff M."/>
            <person name="Hulse-Kemp A."/>
            <person name="Scheffler B."/>
            <person name="Youngblood R."/>
            <person name="Simpson S."/>
            <person name="Babiker E."/>
            <person name="Staton M."/>
        </authorList>
    </citation>
    <scope>NUCLEOTIDE SEQUENCE [LARGE SCALE GENOMIC DNA]</scope>
    <source>
        <tissue evidence="3">Leaf</tissue>
    </source>
</reference>
<evidence type="ECO:0000313" key="4">
    <source>
        <dbReference type="Proteomes" id="UP001168098"/>
    </source>
</evidence>
<name>A0AA39DHH2_VITRO</name>
<evidence type="ECO:0000259" key="2">
    <source>
        <dbReference type="Pfam" id="PF00122"/>
    </source>
</evidence>
<dbReference type="InterPro" id="IPR008250">
    <property type="entry name" value="ATPase_P-typ_transduc_dom_A_sf"/>
</dbReference>
<dbReference type="SUPFAM" id="SSF81653">
    <property type="entry name" value="Calcium ATPase, transduction domain A"/>
    <property type="match status" value="1"/>
</dbReference>